<dbReference type="Proteomes" id="UP000290545">
    <property type="component" value="Unassembled WGS sequence"/>
</dbReference>
<dbReference type="InterPro" id="IPR002347">
    <property type="entry name" value="SDR_fam"/>
</dbReference>
<organism evidence="5 6">
    <name type="scientific">Filimonas effusa</name>
    <dbReference type="NCBI Taxonomy" id="2508721"/>
    <lineage>
        <taxon>Bacteria</taxon>
        <taxon>Pseudomonadati</taxon>
        <taxon>Bacteroidota</taxon>
        <taxon>Chitinophagia</taxon>
        <taxon>Chitinophagales</taxon>
        <taxon>Chitinophagaceae</taxon>
        <taxon>Filimonas</taxon>
    </lineage>
</organism>
<dbReference type="PANTHER" id="PTHR43976:SF16">
    <property type="entry name" value="SHORT-CHAIN DEHYDROGENASE_REDUCTASE FAMILY PROTEIN"/>
    <property type="match status" value="1"/>
</dbReference>
<dbReference type="NCBIfam" id="NF006114">
    <property type="entry name" value="PRK08263.1"/>
    <property type="match status" value="1"/>
</dbReference>
<dbReference type="Pfam" id="PF00106">
    <property type="entry name" value="adh_short"/>
    <property type="match status" value="1"/>
</dbReference>
<keyword evidence="6" id="KW-1185">Reference proteome</keyword>
<evidence type="ECO:0000313" key="5">
    <source>
        <dbReference type="EMBL" id="RXK81247.1"/>
    </source>
</evidence>
<dbReference type="InterPro" id="IPR036291">
    <property type="entry name" value="NAD(P)-bd_dom_sf"/>
</dbReference>
<keyword evidence="2" id="KW-0560">Oxidoreductase</keyword>
<accession>A0A4Q1D221</accession>
<evidence type="ECO:0000256" key="1">
    <source>
        <dbReference type="ARBA" id="ARBA00006484"/>
    </source>
</evidence>
<dbReference type="RefSeq" id="WP_129005501.1">
    <property type="nucleotide sequence ID" value="NZ_SDHZ01000004.1"/>
</dbReference>
<dbReference type="PRINTS" id="PR00080">
    <property type="entry name" value="SDRFAMILY"/>
</dbReference>
<dbReference type="OrthoDB" id="1235794at2"/>
<evidence type="ECO:0000259" key="4">
    <source>
        <dbReference type="SMART" id="SM00822"/>
    </source>
</evidence>
<dbReference type="InterPro" id="IPR020904">
    <property type="entry name" value="Sc_DH/Rdtase_CS"/>
</dbReference>
<comment type="caution">
    <text evidence="5">The sequence shown here is derived from an EMBL/GenBank/DDBJ whole genome shotgun (WGS) entry which is preliminary data.</text>
</comment>
<name>A0A4Q1D221_9BACT</name>
<dbReference type="AlphaFoldDB" id="A0A4Q1D221"/>
<feature type="domain" description="Ketoreductase" evidence="4">
    <location>
        <begin position="3"/>
        <end position="181"/>
    </location>
</feature>
<dbReference type="PROSITE" id="PS00061">
    <property type="entry name" value="ADH_SHORT"/>
    <property type="match status" value="1"/>
</dbReference>
<sequence length="270" mass="29670">MKKVVFITGASKGFGRHWAEALLQQGYAVVATARKLSDLNDLTEKYAENVLPLQLDVTNRSQCHEAVAAAVEHFHRIDILISNAGYGHFGFIEELTEEEARKQFETNVFGSLWIIQAVVPIMREQQSGHILQVSSIGGITAFPSLGIYNASKWAIEGLCEALGHEVGIFGVKVTLIEPAGYATDWQTVSSSHSNPIAAYQPVRDHLMKMAEGYKPGNPSATSSAILKVIEAANPPSRLLLGAFAWPLIAPVIEQRMDTWKEWLETSQQAQ</sequence>
<evidence type="ECO:0000313" key="6">
    <source>
        <dbReference type="Proteomes" id="UP000290545"/>
    </source>
</evidence>
<dbReference type="InterPro" id="IPR057326">
    <property type="entry name" value="KR_dom"/>
</dbReference>
<protein>
    <submittedName>
        <fullName evidence="5">SDR family NAD(P)-dependent oxidoreductase</fullName>
    </submittedName>
</protein>
<dbReference type="Gene3D" id="3.40.50.720">
    <property type="entry name" value="NAD(P)-binding Rossmann-like Domain"/>
    <property type="match status" value="1"/>
</dbReference>
<dbReference type="PRINTS" id="PR00081">
    <property type="entry name" value="GDHRDH"/>
</dbReference>
<evidence type="ECO:0000256" key="2">
    <source>
        <dbReference type="ARBA" id="ARBA00023002"/>
    </source>
</evidence>
<dbReference type="SUPFAM" id="SSF51735">
    <property type="entry name" value="NAD(P)-binding Rossmann-fold domains"/>
    <property type="match status" value="1"/>
</dbReference>
<proteinExistence type="inferred from homology"/>
<dbReference type="GO" id="GO:0016491">
    <property type="term" value="F:oxidoreductase activity"/>
    <property type="evidence" value="ECO:0007669"/>
    <property type="project" value="UniProtKB-KW"/>
</dbReference>
<comment type="similarity">
    <text evidence="1 3">Belongs to the short-chain dehydrogenases/reductases (SDR) family.</text>
</comment>
<dbReference type="InterPro" id="IPR051911">
    <property type="entry name" value="SDR_oxidoreductase"/>
</dbReference>
<dbReference type="CDD" id="cd05374">
    <property type="entry name" value="17beta-HSD-like_SDR_c"/>
    <property type="match status" value="1"/>
</dbReference>
<dbReference type="PANTHER" id="PTHR43976">
    <property type="entry name" value="SHORT CHAIN DEHYDROGENASE"/>
    <property type="match status" value="1"/>
</dbReference>
<dbReference type="EMBL" id="SDHZ01000004">
    <property type="protein sequence ID" value="RXK81247.1"/>
    <property type="molecule type" value="Genomic_DNA"/>
</dbReference>
<evidence type="ECO:0000256" key="3">
    <source>
        <dbReference type="RuleBase" id="RU000363"/>
    </source>
</evidence>
<reference evidence="5 6" key="1">
    <citation type="submission" date="2019-01" db="EMBL/GenBank/DDBJ databases">
        <title>Filimonas sp. strain TTM-71.</title>
        <authorList>
            <person name="Chen W.-M."/>
        </authorList>
    </citation>
    <scope>NUCLEOTIDE SEQUENCE [LARGE SCALE GENOMIC DNA]</scope>
    <source>
        <strain evidence="5 6">TTM-71</strain>
    </source>
</reference>
<dbReference type="SMART" id="SM00822">
    <property type="entry name" value="PKS_KR"/>
    <property type="match status" value="1"/>
</dbReference>
<gene>
    <name evidence="5" type="ORF">ESB13_20130</name>
</gene>